<evidence type="ECO:0000256" key="2">
    <source>
        <dbReference type="ARBA" id="ARBA00007543"/>
    </source>
</evidence>
<dbReference type="InterPro" id="IPR003317">
    <property type="entry name" value="Cyt-d_oxidase_su2"/>
</dbReference>
<feature type="transmembrane region" description="Helical" evidence="7">
    <location>
        <begin position="153"/>
        <end position="174"/>
    </location>
</feature>
<feature type="transmembrane region" description="Helical" evidence="7">
    <location>
        <begin position="299"/>
        <end position="318"/>
    </location>
</feature>
<proteinExistence type="inferred from homology"/>
<dbReference type="GO" id="GO:0009055">
    <property type="term" value="F:electron transfer activity"/>
    <property type="evidence" value="ECO:0007669"/>
    <property type="project" value="TreeGrafter"/>
</dbReference>
<feature type="transmembrane region" description="Helical" evidence="7">
    <location>
        <begin position="232"/>
        <end position="251"/>
    </location>
</feature>
<evidence type="ECO:0000256" key="3">
    <source>
        <dbReference type="ARBA" id="ARBA00022475"/>
    </source>
</evidence>
<evidence type="ECO:0000256" key="6">
    <source>
        <dbReference type="ARBA" id="ARBA00023136"/>
    </source>
</evidence>
<evidence type="ECO:0000313" key="8">
    <source>
        <dbReference type="EMBL" id="GEP29571.1"/>
    </source>
</evidence>
<dbReference type="PANTHER" id="PTHR43141:SF4">
    <property type="entry name" value="CYTOCHROME BD2 SUBUNIT II"/>
    <property type="match status" value="1"/>
</dbReference>
<keyword evidence="5 7" id="KW-1133">Transmembrane helix</keyword>
<sequence length="345" mass="36993">MDVQSFLVAFWIGVAGLSLLLYVVLDGFDLGVGILSLVACDEDRRGLMMASLSSVWDANETWLVLLGGVLFGAFPPVYAALMQGLYIPVTVMLFALIMRGVAFEFSHASGRKWLWNLTFGLGSLGAASSQGMILGALIQGWPTLAGNYVGSGWHWFTPFSLLTALGVVLGYALMGTGWLILKSTGEMQDRAYRRGFLLLLGTLATGVLVLALTPLHNAHIASRWTGSAALPYALAGGVAIFAALLTMWAYLKRYEYWPFFGTLLLFVASFIGLVASLYPYAIIPALTWSAGAASSGTQLFMLVGILPLIPIMLFYNGYQYLVFSGKVDGAAYGDDEAEAASGASR</sequence>
<dbReference type="GO" id="GO:0016682">
    <property type="term" value="F:oxidoreductase activity, acting on diphenols and related substances as donors, oxygen as acceptor"/>
    <property type="evidence" value="ECO:0007669"/>
    <property type="project" value="TreeGrafter"/>
</dbReference>
<evidence type="ECO:0000256" key="4">
    <source>
        <dbReference type="ARBA" id="ARBA00022692"/>
    </source>
</evidence>
<feature type="transmembrane region" description="Helical" evidence="7">
    <location>
        <begin position="195"/>
        <end position="212"/>
    </location>
</feature>
<reference evidence="8 9" key="1">
    <citation type="submission" date="2019-07" db="EMBL/GenBank/DDBJ databases">
        <title>Whole genome shotgun sequence of Thiobacillus plumbophilus NBRC 107929.</title>
        <authorList>
            <person name="Hosoyama A."/>
            <person name="Uohara A."/>
            <person name="Ohji S."/>
            <person name="Ichikawa N."/>
        </authorList>
    </citation>
    <scope>NUCLEOTIDE SEQUENCE [LARGE SCALE GENOMIC DNA]</scope>
    <source>
        <strain evidence="8 9">NBRC 107929</strain>
    </source>
</reference>
<comment type="subcellular location">
    <subcellularLocation>
        <location evidence="1">Cell membrane</location>
        <topology evidence="1">Multi-pass membrane protein</topology>
    </subcellularLocation>
</comment>
<evidence type="ECO:0000256" key="5">
    <source>
        <dbReference type="ARBA" id="ARBA00022989"/>
    </source>
</evidence>
<dbReference type="GO" id="GO:0019646">
    <property type="term" value="P:aerobic electron transport chain"/>
    <property type="evidence" value="ECO:0007669"/>
    <property type="project" value="TreeGrafter"/>
</dbReference>
<keyword evidence="3" id="KW-1003">Cell membrane</keyword>
<dbReference type="GO" id="GO:0070069">
    <property type="term" value="C:cytochrome complex"/>
    <property type="evidence" value="ECO:0007669"/>
    <property type="project" value="TreeGrafter"/>
</dbReference>
<keyword evidence="4 7" id="KW-0812">Transmembrane</keyword>
<comment type="similarity">
    <text evidence="2">Belongs to the cytochrome ubiquinol oxidase subunit 2 family.</text>
</comment>
<feature type="transmembrane region" description="Helical" evidence="7">
    <location>
        <begin position="114"/>
        <end position="141"/>
    </location>
</feature>
<gene>
    <name evidence="8" type="primary">cydB_2</name>
    <name evidence="8" type="ORF">TPL01_07090</name>
</gene>
<protein>
    <submittedName>
        <fullName evidence="8">Cytochrome oxidase</fullName>
    </submittedName>
</protein>
<feature type="transmembrane region" description="Helical" evidence="7">
    <location>
        <begin position="6"/>
        <end position="39"/>
    </location>
</feature>
<dbReference type="EMBL" id="BKAD01000007">
    <property type="protein sequence ID" value="GEP29571.1"/>
    <property type="molecule type" value="Genomic_DNA"/>
</dbReference>
<dbReference type="AlphaFoldDB" id="A0A512L5Y2"/>
<accession>A0A512L5Y2</accession>
<feature type="transmembrane region" description="Helical" evidence="7">
    <location>
        <begin position="263"/>
        <end position="287"/>
    </location>
</feature>
<dbReference type="RefSeq" id="WP_147070851.1">
    <property type="nucleotide sequence ID" value="NZ_AP021884.1"/>
</dbReference>
<evidence type="ECO:0000313" key="9">
    <source>
        <dbReference type="Proteomes" id="UP000321337"/>
    </source>
</evidence>
<evidence type="ECO:0000256" key="1">
    <source>
        <dbReference type="ARBA" id="ARBA00004651"/>
    </source>
</evidence>
<dbReference type="GO" id="GO:0005886">
    <property type="term" value="C:plasma membrane"/>
    <property type="evidence" value="ECO:0007669"/>
    <property type="project" value="UniProtKB-SubCell"/>
</dbReference>
<evidence type="ECO:0000256" key="7">
    <source>
        <dbReference type="SAM" id="Phobius"/>
    </source>
</evidence>
<feature type="transmembrane region" description="Helical" evidence="7">
    <location>
        <begin position="85"/>
        <end position="102"/>
    </location>
</feature>
<dbReference type="Pfam" id="PF02322">
    <property type="entry name" value="Cyt_bd_oxida_II"/>
    <property type="match status" value="1"/>
</dbReference>
<keyword evidence="6 7" id="KW-0472">Membrane</keyword>
<comment type="caution">
    <text evidence="8">The sequence shown here is derived from an EMBL/GenBank/DDBJ whole genome shotgun (WGS) entry which is preliminary data.</text>
</comment>
<name>A0A512L5Y2_9PROT</name>
<dbReference type="Proteomes" id="UP000321337">
    <property type="component" value="Unassembled WGS sequence"/>
</dbReference>
<keyword evidence="9" id="KW-1185">Reference proteome</keyword>
<dbReference type="PANTHER" id="PTHR43141">
    <property type="entry name" value="CYTOCHROME BD2 SUBUNIT II"/>
    <property type="match status" value="1"/>
</dbReference>
<organism evidence="8 9">
    <name type="scientific">Sulfuriferula plumbiphila</name>
    <dbReference type="NCBI Taxonomy" id="171865"/>
    <lineage>
        <taxon>Bacteria</taxon>
        <taxon>Pseudomonadati</taxon>
        <taxon>Pseudomonadota</taxon>
        <taxon>Betaproteobacteria</taxon>
        <taxon>Nitrosomonadales</taxon>
        <taxon>Sulfuricellaceae</taxon>
        <taxon>Sulfuriferula</taxon>
    </lineage>
</organism>
<dbReference type="OrthoDB" id="9776710at2"/>